<dbReference type="PANTHER" id="PTHR21340">
    <property type="entry name" value="DIADENOSINE 5,5-P1,P4-TETRAPHOSPHATE PYROPHOSPHOHYDROLASE MUTT"/>
    <property type="match status" value="1"/>
</dbReference>
<dbReference type="GO" id="GO:0006167">
    <property type="term" value="P:AMP biosynthetic process"/>
    <property type="evidence" value="ECO:0007669"/>
    <property type="project" value="TreeGrafter"/>
</dbReference>
<dbReference type="Pfam" id="PF00293">
    <property type="entry name" value="NUDIX"/>
    <property type="match status" value="1"/>
</dbReference>
<dbReference type="EMBL" id="CP034279">
    <property type="protein sequence ID" value="QGV82717.1"/>
    <property type="molecule type" value="Genomic_DNA"/>
</dbReference>
<dbReference type="Proteomes" id="UP000422572">
    <property type="component" value="Chromosome"/>
</dbReference>
<proteinExistence type="inferred from homology"/>
<feature type="compositionally biased region" description="Low complexity" evidence="3">
    <location>
        <begin position="186"/>
        <end position="213"/>
    </location>
</feature>
<dbReference type="PRINTS" id="PR00502">
    <property type="entry name" value="NUDIXFAMILY"/>
</dbReference>
<dbReference type="PROSITE" id="PS00893">
    <property type="entry name" value="NUDIX_BOX"/>
    <property type="match status" value="1"/>
</dbReference>
<accession>A0A6I6FM86</accession>
<dbReference type="Gene3D" id="3.90.79.10">
    <property type="entry name" value="Nucleoside Triphosphate Pyrophosphohydrolase"/>
    <property type="match status" value="1"/>
</dbReference>
<dbReference type="InterPro" id="IPR020084">
    <property type="entry name" value="NUDIX_hydrolase_CS"/>
</dbReference>
<feature type="compositionally biased region" description="Basic residues" evidence="3">
    <location>
        <begin position="43"/>
        <end position="79"/>
    </location>
</feature>
<dbReference type="InterPro" id="IPR015797">
    <property type="entry name" value="NUDIX_hydrolase-like_dom_sf"/>
</dbReference>
<dbReference type="AlphaFoldDB" id="A0A6I6FM86"/>
<dbReference type="GO" id="GO:0004081">
    <property type="term" value="F:bis(5'-nucleosyl)-tetraphosphatase (asymmetrical) activity"/>
    <property type="evidence" value="ECO:0007669"/>
    <property type="project" value="TreeGrafter"/>
</dbReference>
<feature type="domain" description="Nudix hydrolase" evidence="4">
    <location>
        <begin position="277"/>
        <end position="404"/>
    </location>
</feature>
<dbReference type="GO" id="GO:0006754">
    <property type="term" value="P:ATP biosynthetic process"/>
    <property type="evidence" value="ECO:0007669"/>
    <property type="project" value="TreeGrafter"/>
</dbReference>
<feature type="compositionally biased region" description="Basic residues" evidence="3">
    <location>
        <begin position="128"/>
        <end position="138"/>
    </location>
</feature>
<comment type="similarity">
    <text evidence="1">Belongs to the Nudix hydrolase family.</text>
</comment>
<dbReference type="InterPro" id="IPR020476">
    <property type="entry name" value="Nudix_hydrolase"/>
</dbReference>
<keyword evidence="6" id="KW-1185">Reference proteome</keyword>
<evidence type="ECO:0000313" key="5">
    <source>
        <dbReference type="EMBL" id="QGV82717.1"/>
    </source>
</evidence>
<dbReference type="PANTHER" id="PTHR21340:SF0">
    <property type="entry name" value="BIS(5'-NUCLEOSYL)-TETRAPHOSPHATASE [ASYMMETRICAL]"/>
    <property type="match status" value="1"/>
</dbReference>
<dbReference type="InterPro" id="IPR000086">
    <property type="entry name" value="NUDIX_hydrolase_dom"/>
</dbReference>
<reference evidence="5 6" key="1">
    <citation type="submission" date="2018-12" db="EMBL/GenBank/DDBJ databases">
        <title>Complete genome sequence of Streptomyces ficellus NRRL8067, the producer of ficellomycin, feldamycin and nojirimycin.</title>
        <authorList>
            <person name="Zhang H."/>
            <person name="Yue R."/>
            <person name="Liu Y."/>
            <person name="Li M."/>
            <person name="Mu H."/>
            <person name="Zhang J."/>
        </authorList>
    </citation>
    <scope>NUCLEOTIDE SEQUENCE [LARGE SCALE GENOMIC DNA]</scope>
    <source>
        <strain evidence="5 6">NRRL 8067</strain>
    </source>
</reference>
<feature type="region of interest" description="Disordered" evidence="3">
    <location>
        <begin position="1"/>
        <end position="264"/>
    </location>
</feature>
<feature type="compositionally biased region" description="Basic residues" evidence="3">
    <location>
        <begin position="222"/>
        <end position="257"/>
    </location>
</feature>
<dbReference type="InterPro" id="IPR051325">
    <property type="entry name" value="Nudix_hydrolase_domain"/>
</dbReference>
<feature type="compositionally biased region" description="Basic residues" evidence="3">
    <location>
        <begin position="87"/>
        <end position="99"/>
    </location>
</feature>
<feature type="compositionally biased region" description="Basic residues" evidence="3">
    <location>
        <begin position="159"/>
        <end position="171"/>
    </location>
</feature>
<sequence length="407" mass="44743">MRRGHGERRGGRPGAARRRPPHQRNPAHLPSPAGRRLGGPPAHRTRLAVRHPGRRTRLHLTARPARRRARPAVRRHRGRPRAEERRIRRGSPRHGRRPGGRAAGTAAHPRQDPRPLRRPPGAGLLPVPRRRRRGRPARLGRPAGPGRRRAGHGSARPARGYRRTAPPRRGRRPADGPRRGRRTARRAVAPGAAPAAAAPVRGRGAGRGTRAVRGGPGARPPPGRRRGGHRRRDRRAHAPHRPRDRVRARRAARRPAPRGRVGAVRVPPGLAAYGGDDVIRAAGCVLWRRTVAGGGIELAVIHRHKHADWSLPKGKLEPGEDARHAAVREVREETGMTCALGTELPTARYEVGGRPKEVRYWAAEATGGSFVRTHEVDDLLWLAPEAAVARLSYDKDKDLVSAFLATR</sequence>
<dbReference type="SUPFAM" id="SSF55811">
    <property type="entry name" value="Nudix"/>
    <property type="match status" value="1"/>
</dbReference>
<evidence type="ECO:0000256" key="3">
    <source>
        <dbReference type="SAM" id="MobiDB-lite"/>
    </source>
</evidence>
<evidence type="ECO:0000313" key="6">
    <source>
        <dbReference type="Proteomes" id="UP000422572"/>
    </source>
</evidence>
<protein>
    <submittedName>
        <fullName evidence="5">NUDIX hydrolase</fullName>
    </submittedName>
</protein>
<dbReference type="PROSITE" id="PS51462">
    <property type="entry name" value="NUDIX"/>
    <property type="match status" value="1"/>
</dbReference>
<evidence type="ECO:0000256" key="2">
    <source>
        <dbReference type="ARBA" id="ARBA00022801"/>
    </source>
</evidence>
<name>A0A6I6FM86_9ACTN</name>
<evidence type="ECO:0000256" key="1">
    <source>
        <dbReference type="ARBA" id="ARBA00005582"/>
    </source>
</evidence>
<dbReference type="CDD" id="cd03673">
    <property type="entry name" value="NUDIX_Ap6A_hydrolase"/>
    <property type="match status" value="1"/>
</dbReference>
<keyword evidence="2 5" id="KW-0378">Hydrolase</keyword>
<evidence type="ECO:0000259" key="4">
    <source>
        <dbReference type="PROSITE" id="PS51462"/>
    </source>
</evidence>
<organism evidence="5 6">
    <name type="scientific">Streptomyces ficellus</name>
    <dbReference type="NCBI Taxonomy" id="1977088"/>
    <lineage>
        <taxon>Bacteria</taxon>
        <taxon>Bacillati</taxon>
        <taxon>Actinomycetota</taxon>
        <taxon>Actinomycetes</taxon>
        <taxon>Kitasatosporales</taxon>
        <taxon>Streptomycetaceae</taxon>
        <taxon>Streptomyces</taxon>
    </lineage>
</organism>
<dbReference type="OrthoDB" id="4287477at2"/>
<dbReference type="KEGG" id="sfic:EIZ62_17520"/>
<gene>
    <name evidence="5" type="ORF">EIZ62_17520</name>
</gene>